<dbReference type="InterPro" id="IPR053139">
    <property type="entry name" value="Surface_bspA-like"/>
</dbReference>
<keyword evidence="6" id="KW-1185">Reference proteome</keyword>
<comment type="caution">
    <text evidence="5">The sequence shown here is derived from an EMBL/GenBank/DDBJ whole genome shotgun (WGS) entry which is preliminary data.</text>
</comment>
<dbReference type="InterPro" id="IPR032675">
    <property type="entry name" value="LRR_dom_sf"/>
</dbReference>
<dbReference type="InterPro" id="IPR026906">
    <property type="entry name" value="LRR_5"/>
</dbReference>
<accession>A0A1I3CIV6</accession>
<dbReference type="EMBL" id="FOPW01000013">
    <property type="protein sequence ID" value="SFH74061.1"/>
    <property type="molecule type" value="Genomic_DNA"/>
</dbReference>
<comment type="subcellular location">
    <subcellularLocation>
        <location evidence="1">Cell envelope</location>
    </subcellularLocation>
</comment>
<dbReference type="EMBL" id="SOFE01000003">
    <property type="protein sequence ID" value="TFB88837.1"/>
    <property type="molecule type" value="Genomic_DNA"/>
</dbReference>
<keyword evidence="2" id="KW-0812">Transmembrane</keyword>
<dbReference type="Gene3D" id="2.60.40.4270">
    <property type="entry name" value="Listeria-Bacteroides repeat domain"/>
    <property type="match status" value="1"/>
</dbReference>
<evidence type="ECO:0000256" key="3">
    <source>
        <dbReference type="SAM" id="SignalP"/>
    </source>
</evidence>
<dbReference type="STRING" id="995038.SAMN05216274_11362"/>
<proteinExistence type="predicted"/>
<dbReference type="Proteomes" id="UP000297963">
    <property type="component" value="Unassembled WGS sequence"/>
</dbReference>
<name>A0A1I3CIV6_9MICO</name>
<organism evidence="5 7">
    <name type="scientific">Cryobacterium levicorallinum</name>
    <dbReference type="NCBI Taxonomy" id="995038"/>
    <lineage>
        <taxon>Bacteria</taxon>
        <taxon>Bacillati</taxon>
        <taxon>Actinomycetota</taxon>
        <taxon>Actinomycetes</taxon>
        <taxon>Micrococcales</taxon>
        <taxon>Microbacteriaceae</taxon>
        <taxon>Cryobacterium</taxon>
    </lineage>
</organism>
<dbReference type="Proteomes" id="UP000199681">
    <property type="component" value="Unassembled WGS sequence"/>
</dbReference>
<dbReference type="Pfam" id="PF09479">
    <property type="entry name" value="Flg_new"/>
    <property type="match status" value="2"/>
</dbReference>
<reference evidence="5 7" key="2">
    <citation type="submission" date="2019-03" db="EMBL/GenBank/DDBJ databases">
        <title>Genomics of glacier-inhabiting Cryobacterium strains.</title>
        <authorList>
            <person name="Liu Q."/>
            <person name="Xin Y.-H."/>
        </authorList>
    </citation>
    <scope>NUCLEOTIDE SEQUENCE [LARGE SCALE GENOMIC DNA]</scope>
    <source>
        <strain evidence="5 7">Hh34</strain>
    </source>
</reference>
<reference evidence="4 6" key="1">
    <citation type="submission" date="2016-10" db="EMBL/GenBank/DDBJ databases">
        <authorList>
            <person name="Varghese N."/>
            <person name="Submissions S."/>
        </authorList>
    </citation>
    <scope>NUCLEOTIDE SEQUENCE [LARGE SCALE GENOMIC DNA]</scope>
    <source>
        <strain evidence="4 6">GMCC 1.11211</strain>
    </source>
</reference>
<evidence type="ECO:0000313" key="6">
    <source>
        <dbReference type="Proteomes" id="UP000199681"/>
    </source>
</evidence>
<dbReference type="InterPro" id="IPR042229">
    <property type="entry name" value="Listeria/Bacterioides_rpt_sf"/>
</dbReference>
<evidence type="ECO:0000313" key="7">
    <source>
        <dbReference type="Proteomes" id="UP000297963"/>
    </source>
</evidence>
<gene>
    <name evidence="5" type="ORF">E3O11_02045</name>
    <name evidence="4" type="ORF">SAMN05216274_11362</name>
</gene>
<dbReference type="AlphaFoldDB" id="A0A1I3CIV6"/>
<evidence type="ECO:0000256" key="2">
    <source>
        <dbReference type="SAM" id="Phobius"/>
    </source>
</evidence>
<dbReference type="PANTHER" id="PTHR45661:SF3">
    <property type="entry name" value="IG-LIKE DOMAIN-CONTAINING PROTEIN"/>
    <property type="match status" value="1"/>
</dbReference>
<dbReference type="RefSeq" id="WP_092451324.1">
    <property type="nucleotide sequence ID" value="NZ_BKAC01000014.1"/>
</dbReference>
<feature type="signal peptide" evidence="3">
    <location>
        <begin position="1"/>
        <end position="24"/>
    </location>
</feature>
<keyword evidence="2" id="KW-0472">Membrane</keyword>
<dbReference type="GO" id="GO:0030313">
    <property type="term" value="C:cell envelope"/>
    <property type="evidence" value="ECO:0007669"/>
    <property type="project" value="UniProtKB-SubCell"/>
</dbReference>
<keyword evidence="3" id="KW-0732">Signal</keyword>
<evidence type="ECO:0000313" key="4">
    <source>
        <dbReference type="EMBL" id="SFH74061.1"/>
    </source>
</evidence>
<evidence type="ECO:0000313" key="5">
    <source>
        <dbReference type="EMBL" id="TFB88837.1"/>
    </source>
</evidence>
<feature type="chain" id="PRO_5044559404" evidence="3">
    <location>
        <begin position="25"/>
        <end position="711"/>
    </location>
</feature>
<protein>
    <submittedName>
        <fullName evidence="4">Listeria/Bacterioides repeat-containing protein</fullName>
    </submittedName>
</protein>
<dbReference type="PANTHER" id="PTHR45661">
    <property type="entry name" value="SURFACE ANTIGEN"/>
    <property type="match status" value="1"/>
</dbReference>
<dbReference type="InterPro" id="IPR013378">
    <property type="entry name" value="InlB-like_B-rpt"/>
</dbReference>
<dbReference type="Gene3D" id="3.80.10.10">
    <property type="entry name" value="Ribonuclease Inhibitor"/>
    <property type="match status" value="2"/>
</dbReference>
<evidence type="ECO:0000256" key="1">
    <source>
        <dbReference type="ARBA" id="ARBA00004196"/>
    </source>
</evidence>
<sequence length="711" mass="72180">MLAASVVGLLVASSIALIAGPAQATTAGFTAANGIVYGPSAGDGTITAIGYTGSDTTVVIPATVLKDSTSFPVTAIDEYAFYGKNLSSITLSEGLVSISSHALGGNLMTAITIPASVKNIGQDIFYEGAVVSVTFAGLAPTLDDSNATYPPLGWGSRYDGVVVTPVTVHYLSQFAVDGGFTSGAWTDYLTVIDPIVSFDLTEHGGSIDSQRLIAGELAVPPTLTDTEVGCWTSDAERMTKFDFSVAPTTDVTLYAKWASCTAFTAANGITYDTSAGDGTATAVSLTDAASRIVEIPDTVEDMSTTYTVTAIGNSAFAYKSITEITIGNNVTTLGSSAFKSNLLTSISIPASVKTIGGSAFHTNSFLSPLDIPGSVESIGAAAFANDGLTSVTLHEGLQFIGGYAFANNARLTAISIPASVKTIEANIFYGAPVVSVAFAGAAPTTVLGADDLEPSLGTAEGLKVHYLSKFGVDGGFTTPTWMGYTTVIDPIVSFDVTGHDPIAEQRLVAGELAVDPEPTDADFDGWYTTADFTTAFDFSVAPTDDVTVYAKWATADVVTSTSPTLTLDLGLAVGDVVAGAPVTVSGAGLAVGSDYTVILRSTPVLLAGGTIDSTGAFTASAILPTGVTAGQHTVTLTGTATDGSVISRVAYLTVSATGTVTYLSYTAADAATTVTAALAATGFTAAPLGFAALLLLLAGATLVAARRRSVA</sequence>
<feature type="transmembrane region" description="Helical" evidence="2">
    <location>
        <begin position="685"/>
        <end position="705"/>
    </location>
</feature>
<keyword evidence="2" id="KW-1133">Transmembrane helix</keyword>
<dbReference type="Pfam" id="PF13306">
    <property type="entry name" value="LRR_5"/>
    <property type="match status" value="2"/>
</dbReference>